<feature type="domain" description="CCHC-type" evidence="9">
    <location>
        <begin position="84"/>
        <end position="100"/>
    </location>
</feature>
<keyword evidence="7" id="KW-0479">Metal-binding</keyword>
<evidence type="ECO:0000313" key="10">
    <source>
        <dbReference type="EMBL" id="GJT08105.1"/>
    </source>
</evidence>
<keyword evidence="11" id="KW-1185">Reference proteome</keyword>
<evidence type="ECO:0000256" key="7">
    <source>
        <dbReference type="PROSITE-ProRule" id="PRU00047"/>
    </source>
</evidence>
<evidence type="ECO:0000313" key="11">
    <source>
        <dbReference type="Proteomes" id="UP001151760"/>
    </source>
</evidence>
<sequence>MQEAIEFANELMDQKICTFAERQAENKRKLDDNSRNNQTQQQPHKRQNVVRAYTVGPSEKKEYEGSLPLCTKCKYHHNGQCAPKCNNCKKVGHLAHDCRSPAATANNQRAPRVNHGNQAGMVKLGQGLMQWEIQGQTQTPMSLRAHVTTKKAEGKSEEKKRRLGVQLFEIFPNTGALSISSVRDERINKQEHEEHLKLILELLKKEELCAKFSKCEFCIPKVYAPILALSEGAENFIVYCDASHKGLGDVLIQNEKVIAYASRQSKIHKKNYTTHDLELGEVVFALKIWRHYLYGTKCTIFIDHKNLQHIIDQKELNMRQRRWLELLSDYDCEIRYHPEKANVVADDLSRKERFNPLRVQALVMTIGLNLPKQILNTQIEARKPENFEAEDVGGMIRKEKLEPRADGTLCLKNKS</sequence>
<dbReference type="GO" id="GO:0003964">
    <property type="term" value="F:RNA-directed DNA polymerase activity"/>
    <property type="evidence" value="ECO:0007669"/>
    <property type="project" value="UniProtKB-KW"/>
</dbReference>
<name>A0ABQ5AZM7_9ASTR</name>
<keyword evidence="3" id="KW-0540">Nuclease</keyword>
<evidence type="ECO:0000259" key="9">
    <source>
        <dbReference type="PROSITE" id="PS50158"/>
    </source>
</evidence>
<keyword evidence="5" id="KW-0378">Hydrolase</keyword>
<dbReference type="Pfam" id="PF00098">
    <property type="entry name" value="zf-CCHC"/>
    <property type="match status" value="1"/>
</dbReference>
<keyword evidence="6 10" id="KW-0695">RNA-directed DNA polymerase</keyword>
<keyword evidence="2" id="KW-0548">Nucleotidyltransferase</keyword>
<feature type="region of interest" description="Disordered" evidence="8">
    <location>
        <begin position="26"/>
        <end position="50"/>
    </location>
</feature>
<dbReference type="CDD" id="cd09274">
    <property type="entry name" value="RNase_HI_RT_Ty3"/>
    <property type="match status" value="1"/>
</dbReference>
<dbReference type="InterPro" id="IPR043502">
    <property type="entry name" value="DNA/RNA_pol_sf"/>
</dbReference>
<keyword evidence="7" id="KW-0863">Zinc-finger</keyword>
<organism evidence="10 11">
    <name type="scientific">Tanacetum coccineum</name>
    <dbReference type="NCBI Taxonomy" id="301880"/>
    <lineage>
        <taxon>Eukaryota</taxon>
        <taxon>Viridiplantae</taxon>
        <taxon>Streptophyta</taxon>
        <taxon>Embryophyta</taxon>
        <taxon>Tracheophyta</taxon>
        <taxon>Spermatophyta</taxon>
        <taxon>Magnoliopsida</taxon>
        <taxon>eudicotyledons</taxon>
        <taxon>Gunneridae</taxon>
        <taxon>Pentapetalae</taxon>
        <taxon>asterids</taxon>
        <taxon>campanulids</taxon>
        <taxon>Asterales</taxon>
        <taxon>Asteraceae</taxon>
        <taxon>Asteroideae</taxon>
        <taxon>Anthemideae</taxon>
        <taxon>Anthemidinae</taxon>
        <taxon>Tanacetum</taxon>
    </lineage>
</organism>
<dbReference type="SMART" id="SM00343">
    <property type="entry name" value="ZnF_C2HC"/>
    <property type="match status" value="1"/>
</dbReference>
<dbReference type="PANTHER" id="PTHR34072:SF52">
    <property type="entry name" value="RIBONUCLEASE H"/>
    <property type="match status" value="1"/>
</dbReference>
<reference evidence="10" key="2">
    <citation type="submission" date="2022-01" db="EMBL/GenBank/DDBJ databases">
        <authorList>
            <person name="Yamashiro T."/>
            <person name="Shiraishi A."/>
            <person name="Satake H."/>
            <person name="Nakayama K."/>
        </authorList>
    </citation>
    <scope>NUCLEOTIDE SEQUENCE</scope>
</reference>
<evidence type="ECO:0000256" key="8">
    <source>
        <dbReference type="SAM" id="MobiDB-lite"/>
    </source>
</evidence>
<proteinExistence type="predicted"/>
<keyword evidence="1" id="KW-0808">Transferase</keyword>
<accession>A0ABQ5AZM7</accession>
<keyword evidence="4" id="KW-0255">Endonuclease</keyword>
<dbReference type="Proteomes" id="UP001151760">
    <property type="component" value="Unassembled WGS sequence"/>
</dbReference>
<dbReference type="SUPFAM" id="SSF56672">
    <property type="entry name" value="DNA/RNA polymerases"/>
    <property type="match status" value="1"/>
</dbReference>
<keyword evidence="7" id="KW-0862">Zinc</keyword>
<evidence type="ECO:0000256" key="1">
    <source>
        <dbReference type="ARBA" id="ARBA00022679"/>
    </source>
</evidence>
<dbReference type="PROSITE" id="PS50158">
    <property type="entry name" value="ZF_CCHC"/>
    <property type="match status" value="1"/>
</dbReference>
<dbReference type="PANTHER" id="PTHR34072">
    <property type="entry name" value="ENZYMATIC POLYPROTEIN-RELATED"/>
    <property type="match status" value="1"/>
</dbReference>
<protein>
    <submittedName>
        <fullName evidence="10">Reverse transcriptase domain-containing protein</fullName>
    </submittedName>
</protein>
<comment type="caution">
    <text evidence="10">The sequence shown here is derived from an EMBL/GenBank/DDBJ whole genome shotgun (WGS) entry which is preliminary data.</text>
</comment>
<dbReference type="InterPro" id="IPR041373">
    <property type="entry name" value="RT_RNaseH"/>
</dbReference>
<evidence type="ECO:0000256" key="4">
    <source>
        <dbReference type="ARBA" id="ARBA00022759"/>
    </source>
</evidence>
<evidence type="ECO:0000256" key="2">
    <source>
        <dbReference type="ARBA" id="ARBA00022695"/>
    </source>
</evidence>
<evidence type="ECO:0000256" key="6">
    <source>
        <dbReference type="ARBA" id="ARBA00022918"/>
    </source>
</evidence>
<dbReference type="EMBL" id="BQNB010012803">
    <property type="protein sequence ID" value="GJT08105.1"/>
    <property type="molecule type" value="Genomic_DNA"/>
</dbReference>
<dbReference type="Pfam" id="PF17917">
    <property type="entry name" value="RT_RNaseH"/>
    <property type="match status" value="1"/>
</dbReference>
<reference evidence="10" key="1">
    <citation type="journal article" date="2022" name="Int. J. Mol. Sci.">
        <title>Draft Genome of Tanacetum Coccineum: Genomic Comparison of Closely Related Tanacetum-Family Plants.</title>
        <authorList>
            <person name="Yamashiro T."/>
            <person name="Shiraishi A."/>
            <person name="Nakayama K."/>
            <person name="Satake H."/>
        </authorList>
    </citation>
    <scope>NUCLEOTIDE SEQUENCE</scope>
</reference>
<gene>
    <name evidence="10" type="ORF">Tco_0842567</name>
</gene>
<evidence type="ECO:0000256" key="3">
    <source>
        <dbReference type="ARBA" id="ARBA00022722"/>
    </source>
</evidence>
<dbReference type="InterPro" id="IPR001878">
    <property type="entry name" value="Znf_CCHC"/>
</dbReference>
<evidence type="ECO:0000256" key="5">
    <source>
        <dbReference type="ARBA" id="ARBA00022801"/>
    </source>
</evidence>